<dbReference type="GO" id="GO:0036503">
    <property type="term" value="P:ERAD pathway"/>
    <property type="evidence" value="ECO:0007669"/>
    <property type="project" value="TreeGrafter"/>
</dbReference>
<dbReference type="Proteomes" id="UP000274429">
    <property type="component" value="Unassembled WGS sequence"/>
</dbReference>
<dbReference type="PANTHER" id="PTHR46424:SF1">
    <property type="entry name" value="UBX DOMAIN-CONTAINING PROTEIN 4"/>
    <property type="match status" value="1"/>
</dbReference>
<dbReference type="InterPro" id="IPR029071">
    <property type="entry name" value="Ubiquitin-like_domsf"/>
</dbReference>
<dbReference type="SUPFAM" id="SSF54236">
    <property type="entry name" value="Ubiquitin-like"/>
    <property type="match status" value="1"/>
</dbReference>
<dbReference type="Gene3D" id="3.10.20.90">
    <property type="entry name" value="Phosphatidylinositol 3-kinase Catalytic Subunit, Chain A, domain 1"/>
    <property type="match status" value="1"/>
</dbReference>
<dbReference type="PROSITE" id="PS50033">
    <property type="entry name" value="UBX"/>
    <property type="match status" value="1"/>
</dbReference>
<dbReference type="OrthoDB" id="2445133at2759"/>
<gene>
    <name evidence="4" type="ORF">TTAC_LOCUS8654</name>
</gene>
<reference evidence="6" key="1">
    <citation type="submission" date="2017-02" db="UniProtKB">
        <authorList>
            <consortium name="WormBaseParasite"/>
        </authorList>
    </citation>
    <scope>IDENTIFICATION</scope>
</reference>
<protein>
    <recommendedName>
        <fullName evidence="1">UBX domain-containing protein 4</fullName>
    </recommendedName>
</protein>
<accession>A0A0R3X5D1</accession>
<dbReference type="AlphaFoldDB" id="A0A0R3X5D1"/>
<keyword evidence="5" id="KW-1185">Reference proteome</keyword>
<evidence type="ECO:0000313" key="4">
    <source>
        <dbReference type="EMBL" id="VDM33276.1"/>
    </source>
</evidence>
<feature type="region of interest" description="Disordered" evidence="2">
    <location>
        <begin position="270"/>
        <end position="295"/>
    </location>
</feature>
<feature type="domain" description="UBX" evidence="3">
    <location>
        <begin position="354"/>
        <end position="459"/>
    </location>
</feature>
<dbReference type="EMBL" id="UYWX01020556">
    <property type="protein sequence ID" value="VDM33276.1"/>
    <property type="molecule type" value="Genomic_DNA"/>
</dbReference>
<sequence>MNWYSGDVSQCIKEVKATKKLLLVFSRDNDHISSESSTALNAKDVAMHCQNVVCLQLQSGSVSYHHFESVYNVPSLPCIHIISPSGLVLSVKTTGFSVEEITSWLSENLASFESAKGLTNEVREVQEFALEKGKCDNSPEACVPDLHFPLSNQVNSNLASSDEPAAPRLEEKEAALELPNALPEDEFASSPLISSYRPDSLGGYSDLGCQRDRETVQGEGILQTEWVSSEARLEADTSVLPYQSGNNLNERIEHARQLLEARRQDKAVKAFQETHESELKRRDLGRDMAKFKRQKQEQEIRERLEEQKREKAEKQAARQRILTQIELDRRDRLGISAPTVAAPKCGTAPLTSAVDPNEVRLQLRLPDGSHMVGVFAADAHLGLEVRQYISARVEGTPTSGTLAVAPISDIVRASFAPVLASGFTFRQTRPNPPRHFSPDDETAKTLRELDLWPSAVLMLHSDKCKPTTDGALAGCSYNVLSRMAGLVWGSVQSIGDMLFYFGDGLIQLGRSTWQILFNTGSGRTVGQARAANPTTSTRPLPSTDERFERSAYRRQVCCYFQLYKANCLISSHLTYNQRYLRVVSGGWRRHNGFYFQNSNFPIKHAMLITAVFMSVQVTEKFG</sequence>
<evidence type="ECO:0000256" key="1">
    <source>
        <dbReference type="ARBA" id="ARBA00040925"/>
    </source>
</evidence>
<dbReference type="SMART" id="SM00166">
    <property type="entry name" value="UBX"/>
    <property type="match status" value="1"/>
</dbReference>
<reference evidence="4 5" key="2">
    <citation type="submission" date="2018-11" db="EMBL/GenBank/DDBJ databases">
        <authorList>
            <consortium name="Pathogen Informatics"/>
        </authorList>
    </citation>
    <scope>NUCLEOTIDE SEQUENCE [LARGE SCALE GENOMIC DNA]</scope>
</reference>
<evidence type="ECO:0000259" key="3">
    <source>
        <dbReference type="PROSITE" id="PS50033"/>
    </source>
</evidence>
<dbReference type="WBParaSite" id="TTAC_0000866901-mRNA-1">
    <property type="protein sequence ID" value="TTAC_0000866901-mRNA-1"/>
    <property type="gene ID" value="TTAC_0000866901"/>
</dbReference>
<dbReference type="Pfam" id="PF00789">
    <property type="entry name" value="UBX"/>
    <property type="match status" value="1"/>
</dbReference>
<dbReference type="STRING" id="6205.A0A0R3X5D1"/>
<evidence type="ECO:0000256" key="2">
    <source>
        <dbReference type="SAM" id="MobiDB-lite"/>
    </source>
</evidence>
<organism evidence="6">
    <name type="scientific">Hydatigena taeniaeformis</name>
    <name type="common">Feline tapeworm</name>
    <name type="synonym">Taenia taeniaeformis</name>
    <dbReference type="NCBI Taxonomy" id="6205"/>
    <lineage>
        <taxon>Eukaryota</taxon>
        <taxon>Metazoa</taxon>
        <taxon>Spiralia</taxon>
        <taxon>Lophotrochozoa</taxon>
        <taxon>Platyhelminthes</taxon>
        <taxon>Cestoda</taxon>
        <taxon>Eucestoda</taxon>
        <taxon>Cyclophyllidea</taxon>
        <taxon>Taeniidae</taxon>
        <taxon>Hydatigera</taxon>
    </lineage>
</organism>
<dbReference type="InterPro" id="IPR001012">
    <property type="entry name" value="UBX_dom"/>
</dbReference>
<dbReference type="GO" id="GO:0005783">
    <property type="term" value="C:endoplasmic reticulum"/>
    <property type="evidence" value="ECO:0007669"/>
    <property type="project" value="TreeGrafter"/>
</dbReference>
<evidence type="ECO:0000313" key="6">
    <source>
        <dbReference type="WBParaSite" id="TTAC_0000866901-mRNA-1"/>
    </source>
</evidence>
<name>A0A0R3X5D1_HYDTA</name>
<dbReference type="PANTHER" id="PTHR46424">
    <property type="entry name" value="UBX DOMAIN-CONTAINING PROTEIN 4"/>
    <property type="match status" value="1"/>
</dbReference>
<proteinExistence type="predicted"/>
<evidence type="ECO:0000313" key="5">
    <source>
        <dbReference type="Proteomes" id="UP000274429"/>
    </source>
</evidence>